<keyword evidence="6" id="KW-0378">Hydrolase</keyword>
<gene>
    <name evidence="12" type="primary">ADE12_2</name>
    <name evidence="12" type="ORF">SLS62_006644</name>
</gene>
<evidence type="ECO:0000256" key="1">
    <source>
        <dbReference type="ARBA" id="ARBA00004123"/>
    </source>
</evidence>
<feature type="compositionally biased region" description="Basic and acidic residues" evidence="10">
    <location>
        <begin position="63"/>
        <end position="77"/>
    </location>
</feature>
<feature type="domain" description="Exonuclease" evidence="11">
    <location>
        <begin position="201"/>
        <end position="374"/>
    </location>
</feature>
<dbReference type="Gene3D" id="3.30.420.10">
    <property type="entry name" value="Ribonuclease H-like superfamily/Ribonuclease H"/>
    <property type="match status" value="1"/>
</dbReference>
<dbReference type="PANTHER" id="PTHR12801">
    <property type="entry name" value="RNA EXONUCLEASE REXO1 / RECO3 FAMILY MEMBER-RELATED"/>
    <property type="match status" value="1"/>
</dbReference>
<feature type="compositionally biased region" description="Low complexity" evidence="10">
    <location>
        <begin position="166"/>
        <end position="177"/>
    </location>
</feature>
<dbReference type="GO" id="GO:0003676">
    <property type="term" value="F:nucleic acid binding"/>
    <property type="evidence" value="ECO:0007669"/>
    <property type="project" value="InterPro"/>
</dbReference>
<feature type="compositionally biased region" description="Gly residues" evidence="10">
    <location>
        <begin position="40"/>
        <end position="49"/>
    </location>
</feature>
<comment type="function">
    <text evidence="9">Exoribonuclease involved in ribosome biosynthesis. Involved in the processing of ITS1, the internal transcribed spacer localized between the 18S and 5.8S rRNAs.</text>
</comment>
<reference evidence="12 13" key="1">
    <citation type="submission" date="2024-02" db="EMBL/GenBank/DDBJ databases">
        <title>De novo assembly and annotation of 12 fungi associated with fruit tree decline syndrome in Ontario, Canada.</title>
        <authorList>
            <person name="Sulman M."/>
            <person name="Ellouze W."/>
            <person name="Ilyukhin E."/>
        </authorList>
    </citation>
    <scope>NUCLEOTIDE SEQUENCE [LARGE SCALE GENOMIC DNA]</scope>
    <source>
        <strain evidence="12 13">M11/M66-122</strain>
    </source>
</reference>
<dbReference type="GO" id="GO:0006364">
    <property type="term" value="P:rRNA processing"/>
    <property type="evidence" value="ECO:0007669"/>
    <property type="project" value="UniProtKB-KW"/>
</dbReference>
<evidence type="ECO:0000256" key="4">
    <source>
        <dbReference type="ARBA" id="ARBA00022552"/>
    </source>
</evidence>
<evidence type="ECO:0000259" key="11">
    <source>
        <dbReference type="SMART" id="SM00479"/>
    </source>
</evidence>
<feature type="compositionally biased region" description="Gly residues" evidence="10">
    <location>
        <begin position="388"/>
        <end position="402"/>
    </location>
</feature>
<dbReference type="EMBL" id="JAKJXP020000050">
    <property type="protein sequence ID" value="KAK7751388.1"/>
    <property type="molecule type" value="Genomic_DNA"/>
</dbReference>
<evidence type="ECO:0000256" key="2">
    <source>
        <dbReference type="ARBA" id="ARBA00010489"/>
    </source>
</evidence>
<evidence type="ECO:0000256" key="9">
    <source>
        <dbReference type="ARBA" id="ARBA00025599"/>
    </source>
</evidence>
<name>A0AAN9V0R0_9PEZI</name>
<evidence type="ECO:0000256" key="7">
    <source>
        <dbReference type="ARBA" id="ARBA00022839"/>
    </source>
</evidence>
<accession>A0AAN9V0R0</accession>
<feature type="compositionally biased region" description="Low complexity" evidence="10">
    <location>
        <begin position="20"/>
        <end position="32"/>
    </location>
</feature>
<evidence type="ECO:0000256" key="8">
    <source>
        <dbReference type="ARBA" id="ARBA00023242"/>
    </source>
</evidence>
<organism evidence="12 13">
    <name type="scientific">Diatrype stigma</name>
    <dbReference type="NCBI Taxonomy" id="117547"/>
    <lineage>
        <taxon>Eukaryota</taxon>
        <taxon>Fungi</taxon>
        <taxon>Dikarya</taxon>
        <taxon>Ascomycota</taxon>
        <taxon>Pezizomycotina</taxon>
        <taxon>Sordariomycetes</taxon>
        <taxon>Xylariomycetidae</taxon>
        <taxon>Xylariales</taxon>
        <taxon>Diatrypaceae</taxon>
        <taxon>Diatrype</taxon>
    </lineage>
</organism>
<dbReference type="InterPro" id="IPR036397">
    <property type="entry name" value="RNaseH_sf"/>
</dbReference>
<protein>
    <recommendedName>
        <fullName evidence="3">RNA exonuclease 4</fullName>
    </recommendedName>
</protein>
<evidence type="ECO:0000256" key="5">
    <source>
        <dbReference type="ARBA" id="ARBA00022722"/>
    </source>
</evidence>
<evidence type="ECO:0000313" key="12">
    <source>
        <dbReference type="EMBL" id="KAK7751388.1"/>
    </source>
</evidence>
<keyword evidence="4" id="KW-0698">rRNA processing</keyword>
<evidence type="ECO:0000313" key="13">
    <source>
        <dbReference type="Proteomes" id="UP001320420"/>
    </source>
</evidence>
<comment type="subcellular location">
    <subcellularLocation>
        <location evidence="1">Nucleus</location>
    </subcellularLocation>
</comment>
<dbReference type="SMART" id="SM00479">
    <property type="entry name" value="EXOIII"/>
    <property type="match status" value="1"/>
</dbReference>
<dbReference type="CDD" id="cd06144">
    <property type="entry name" value="REX4_like"/>
    <property type="match status" value="1"/>
</dbReference>
<evidence type="ECO:0000256" key="3">
    <source>
        <dbReference type="ARBA" id="ARBA00016937"/>
    </source>
</evidence>
<dbReference type="GO" id="GO:0008408">
    <property type="term" value="F:3'-5' exonuclease activity"/>
    <property type="evidence" value="ECO:0007669"/>
    <property type="project" value="InterPro"/>
</dbReference>
<dbReference type="AlphaFoldDB" id="A0AAN9V0R0"/>
<dbReference type="InterPro" id="IPR047021">
    <property type="entry name" value="REXO1/3/4-like"/>
</dbReference>
<sequence>MMAPELSSNWKILQGRIKAESSASASSSSKSTAQKRKAEGGGGGGGGGAAPSLPKRQKLGKSAAEKPQRQAKKETKPTPRQQRNSKPAAAAAAAGVKMGVTQSSAVTRGTSVTITPSLALWAEDNDISAEDLAEAYNLGVPPPPTNNSSSSKHGDNDNNNPSSFSRTTATAAKVTAVRAEEDRARANEGLAPPDAVASLGRYVAIDCEMVGVGPEGRDSVLARVSLVDFHGRQVYDSLVRPREPVTDWRTAITGLTPRSMRAARAFEVVQREVADLLFGKEGGSKGGSGPRILVGHDVRHDLAVLDIGSYPPAQIRDTARFSGYRQYGHGPKPALRVLAREVLGVEIQAGHHSSLEDARVAMLLFRKRKPEFDVEHAAKYGKMLASRGSGGDGGGGGYGDGAGNSKELSRAKAKAGAKKKKKRRN</sequence>
<feature type="region of interest" description="Disordered" evidence="10">
    <location>
        <begin position="17"/>
        <end position="104"/>
    </location>
</feature>
<keyword evidence="13" id="KW-1185">Reference proteome</keyword>
<feature type="region of interest" description="Disordered" evidence="10">
    <location>
        <begin position="136"/>
        <end position="188"/>
    </location>
</feature>
<dbReference type="InterPro" id="IPR013520">
    <property type="entry name" value="Ribonucl_H"/>
</dbReference>
<evidence type="ECO:0000256" key="10">
    <source>
        <dbReference type="SAM" id="MobiDB-lite"/>
    </source>
</evidence>
<comment type="caution">
    <text evidence="12">The sequence shown here is derived from an EMBL/GenBank/DDBJ whole genome shotgun (WGS) entry which is preliminary data.</text>
</comment>
<dbReference type="GO" id="GO:0005634">
    <property type="term" value="C:nucleus"/>
    <property type="evidence" value="ECO:0007669"/>
    <property type="project" value="UniProtKB-SubCell"/>
</dbReference>
<keyword evidence="8" id="KW-0539">Nucleus</keyword>
<proteinExistence type="inferred from homology"/>
<dbReference type="Pfam" id="PF00929">
    <property type="entry name" value="RNase_T"/>
    <property type="match status" value="1"/>
</dbReference>
<dbReference type="Proteomes" id="UP001320420">
    <property type="component" value="Unassembled WGS sequence"/>
</dbReference>
<comment type="similarity">
    <text evidence="2">Belongs to the REXO4 family.</text>
</comment>
<dbReference type="SUPFAM" id="SSF53098">
    <property type="entry name" value="Ribonuclease H-like"/>
    <property type="match status" value="1"/>
</dbReference>
<feature type="region of interest" description="Disordered" evidence="10">
    <location>
        <begin position="384"/>
        <end position="425"/>
    </location>
</feature>
<dbReference type="InterPro" id="IPR037431">
    <property type="entry name" value="REX4_DEDDh_dom"/>
</dbReference>
<keyword evidence="7" id="KW-0269">Exonuclease</keyword>
<dbReference type="PANTHER" id="PTHR12801:SF45">
    <property type="entry name" value="RNA EXONUCLEASE 4"/>
    <property type="match status" value="1"/>
</dbReference>
<dbReference type="GO" id="GO:0000027">
    <property type="term" value="P:ribosomal large subunit assembly"/>
    <property type="evidence" value="ECO:0007669"/>
    <property type="project" value="TreeGrafter"/>
</dbReference>
<feature type="compositionally biased region" description="Basic residues" evidence="10">
    <location>
        <begin position="411"/>
        <end position="425"/>
    </location>
</feature>
<dbReference type="InterPro" id="IPR012337">
    <property type="entry name" value="RNaseH-like_sf"/>
</dbReference>
<keyword evidence="5" id="KW-0540">Nuclease</keyword>
<evidence type="ECO:0000256" key="6">
    <source>
        <dbReference type="ARBA" id="ARBA00022801"/>
    </source>
</evidence>